<dbReference type="UniPathway" id="UPA00204"/>
<dbReference type="InterPro" id="IPR029055">
    <property type="entry name" value="Ntn_hydrolases_N"/>
</dbReference>
<dbReference type="Proteomes" id="UP000029224">
    <property type="component" value="Unassembled WGS sequence"/>
</dbReference>
<keyword evidence="6 11" id="KW-0865">Zymogen</keyword>
<evidence type="ECO:0000256" key="9">
    <source>
        <dbReference type="PIRSR" id="PIRSR600101-1"/>
    </source>
</evidence>
<dbReference type="EMBL" id="BBMT01000006">
    <property type="protein sequence ID" value="GAL35356.1"/>
    <property type="molecule type" value="Genomic_DNA"/>
</dbReference>
<evidence type="ECO:0000256" key="5">
    <source>
        <dbReference type="ARBA" id="ARBA00022801"/>
    </source>
</evidence>
<feature type="binding site" evidence="10">
    <location>
        <begin position="470"/>
        <end position="471"/>
    </location>
    <ligand>
        <name>L-glutamate</name>
        <dbReference type="ChEBI" id="CHEBI:29985"/>
    </ligand>
</feature>
<dbReference type="Gene3D" id="1.10.246.130">
    <property type="match status" value="1"/>
</dbReference>
<dbReference type="PANTHER" id="PTHR43199">
    <property type="entry name" value="GLUTATHIONE HYDROLASE"/>
    <property type="match status" value="1"/>
</dbReference>
<evidence type="ECO:0000256" key="11">
    <source>
        <dbReference type="RuleBase" id="RU368036"/>
    </source>
</evidence>
<feature type="binding site" evidence="10">
    <location>
        <position position="492"/>
    </location>
    <ligand>
        <name>L-glutamate</name>
        <dbReference type="ChEBI" id="CHEBI:29985"/>
    </ligand>
</feature>
<evidence type="ECO:0000256" key="4">
    <source>
        <dbReference type="ARBA" id="ARBA00022679"/>
    </source>
</evidence>
<reference evidence="13 14" key="2">
    <citation type="submission" date="2014-09" db="EMBL/GenBank/DDBJ databases">
        <authorList>
            <consortium name="NBRP consortium"/>
            <person name="Sawabe T."/>
            <person name="Meirelles P."/>
            <person name="Nakanishi M."/>
            <person name="Sayaka M."/>
            <person name="Hattori M."/>
            <person name="Ohkuma M."/>
        </authorList>
    </citation>
    <scope>NUCLEOTIDE SEQUENCE [LARGE SCALE GENOMIC DNA]</scope>
    <source>
        <strain evidence="13 14">JCM 19240</strain>
    </source>
</reference>
<evidence type="ECO:0000256" key="1">
    <source>
        <dbReference type="ARBA" id="ARBA00001049"/>
    </source>
</evidence>
<gene>
    <name evidence="13" type="ORF">JCM19240_3726</name>
</gene>
<keyword evidence="7 11" id="KW-0012">Acyltransferase</keyword>
<dbReference type="EC" id="2.3.2.2" evidence="11"/>
<comment type="pathway">
    <text evidence="11">Sulfur metabolism; glutathione metabolism.</text>
</comment>
<dbReference type="InterPro" id="IPR043137">
    <property type="entry name" value="GGT_ssub_C"/>
</dbReference>
<dbReference type="GO" id="GO:0006750">
    <property type="term" value="P:glutathione biosynthetic process"/>
    <property type="evidence" value="ECO:0007669"/>
    <property type="project" value="UniProtKB-KW"/>
</dbReference>
<comment type="similarity">
    <text evidence="3 11">Belongs to the gamma-glutamyltransferase family.</text>
</comment>
<feature type="chain" id="PRO_5001863876" description="Glutathione hydrolase proenzyme" evidence="12">
    <location>
        <begin position="23"/>
        <end position="585"/>
    </location>
</feature>
<dbReference type="SUPFAM" id="SSF56235">
    <property type="entry name" value="N-terminal nucleophile aminohydrolases (Ntn hydrolases)"/>
    <property type="match status" value="1"/>
</dbReference>
<evidence type="ECO:0000256" key="8">
    <source>
        <dbReference type="ARBA" id="ARBA00047417"/>
    </source>
</evidence>
<proteinExistence type="inferred from homology"/>
<dbReference type="InterPro" id="IPR043138">
    <property type="entry name" value="GGT_lsub"/>
</dbReference>
<evidence type="ECO:0000313" key="14">
    <source>
        <dbReference type="Proteomes" id="UP000029224"/>
    </source>
</evidence>
<dbReference type="InterPro" id="IPR051792">
    <property type="entry name" value="GGT_bact"/>
</dbReference>
<evidence type="ECO:0000256" key="6">
    <source>
        <dbReference type="ARBA" id="ARBA00023145"/>
    </source>
</evidence>
<reference evidence="13 14" key="1">
    <citation type="submission" date="2014-09" db="EMBL/GenBank/DDBJ databases">
        <title>Vibrio maritimus JCM 19240. (C210) whole genome shotgun sequence.</title>
        <authorList>
            <person name="Sawabe T."/>
            <person name="Meirelles P."/>
            <person name="Nakanishi M."/>
            <person name="Sayaka M."/>
            <person name="Hattori M."/>
            <person name="Ohkuma M."/>
        </authorList>
    </citation>
    <scope>NUCLEOTIDE SEQUENCE [LARGE SCALE GENOMIC DNA]</scope>
    <source>
        <strain evidence="13 14">JCM 19240</strain>
    </source>
</reference>
<keyword evidence="5 11" id="KW-0378">Hydrolase</keyword>
<dbReference type="Gene3D" id="3.60.20.40">
    <property type="match status" value="1"/>
</dbReference>
<evidence type="ECO:0000256" key="12">
    <source>
        <dbReference type="SAM" id="SignalP"/>
    </source>
</evidence>
<evidence type="ECO:0000256" key="2">
    <source>
        <dbReference type="ARBA" id="ARBA00001089"/>
    </source>
</evidence>
<dbReference type="PANTHER" id="PTHR43199:SF1">
    <property type="entry name" value="GLUTATHIONE HYDROLASE PROENZYME"/>
    <property type="match status" value="1"/>
</dbReference>
<feature type="binding site" evidence="10">
    <location>
        <position position="446"/>
    </location>
    <ligand>
        <name>L-glutamate</name>
        <dbReference type="ChEBI" id="CHEBI:29985"/>
    </ligand>
</feature>
<dbReference type="GO" id="GO:0103068">
    <property type="term" value="F:leukotriene C4 gamma-glutamyl transferase activity"/>
    <property type="evidence" value="ECO:0007669"/>
    <property type="project" value="UniProtKB-EC"/>
</dbReference>
<organism evidence="13 14">
    <name type="scientific">Vibrio maritimus</name>
    <dbReference type="NCBI Taxonomy" id="990268"/>
    <lineage>
        <taxon>Bacteria</taxon>
        <taxon>Pseudomonadati</taxon>
        <taxon>Pseudomonadota</taxon>
        <taxon>Gammaproteobacteria</taxon>
        <taxon>Vibrionales</taxon>
        <taxon>Vibrionaceae</taxon>
        <taxon>Vibrio</taxon>
    </lineage>
</organism>
<dbReference type="Pfam" id="PF01019">
    <property type="entry name" value="G_glu_transpept"/>
    <property type="match status" value="1"/>
</dbReference>
<keyword evidence="14" id="KW-1185">Reference proteome</keyword>
<keyword evidence="12" id="KW-0732">Signal</keyword>
<dbReference type="InterPro" id="IPR000101">
    <property type="entry name" value="GGT_peptidase"/>
</dbReference>
<comment type="catalytic activity">
    <reaction evidence="8 11">
        <text>an N-terminal (5-L-glutamyl)-[peptide] + an alpha-amino acid = 5-L-glutamyl amino acid + an N-terminal L-alpha-aminoacyl-[peptide]</text>
        <dbReference type="Rhea" id="RHEA:23904"/>
        <dbReference type="Rhea" id="RHEA-COMP:9780"/>
        <dbReference type="Rhea" id="RHEA-COMP:9795"/>
        <dbReference type="ChEBI" id="CHEBI:77644"/>
        <dbReference type="ChEBI" id="CHEBI:78597"/>
        <dbReference type="ChEBI" id="CHEBI:78599"/>
        <dbReference type="ChEBI" id="CHEBI:78608"/>
        <dbReference type="EC" id="2.3.2.2"/>
    </reaction>
</comment>
<name>A0A090T5Y8_9VIBR</name>
<dbReference type="GO" id="GO:0036374">
    <property type="term" value="F:glutathione hydrolase activity"/>
    <property type="evidence" value="ECO:0007669"/>
    <property type="project" value="UniProtKB-UniRule"/>
</dbReference>
<feature type="signal peptide" evidence="12">
    <location>
        <begin position="1"/>
        <end position="22"/>
    </location>
</feature>
<comment type="catalytic activity">
    <reaction evidence="1 11">
        <text>an S-substituted glutathione + H2O = an S-substituted L-cysteinylglycine + L-glutamate</text>
        <dbReference type="Rhea" id="RHEA:59468"/>
        <dbReference type="ChEBI" id="CHEBI:15377"/>
        <dbReference type="ChEBI" id="CHEBI:29985"/>
        <dbReference type="ChEBI" id="CHEBI:90779"/>
        <dbReference type="ChEBI" id="CHEBI:143103"/>
        <dbReference type="EC" id="3.4.19.13"/>
    </reaction>
</comment>
<dbReference type="NCBIfam" id="TIGR00066">
    <property type="entry name" value="g_glut_trans"/>
    <property type="match status" value="1"/>
</dbReference>
<evidence type="ECO:0000256" key="7">
    <source>
        <dbReference type="ARBA" id="ARBA00023315"/>
    </source>
</evidence>
<dbReference type="EC" id="3.4.19.13" evidence="11"/>
<comment type="subunit">
    <text evidence="11">This enzyme consists of two polypeptide chains, which are synthesized in precursor form from a single polypeptide.</text>
</comment>
<keyword evidence="4 11" id="KW-0808">Transferase</keyword>
<protein>
    <recommendedName>
        <fullName evidence="11">Glutathione hydrolase proenzyme</fullName>
        <ecNumber evidence="11">2.3.2.2</ecNumber>
        <ecNumber evidence="11">3.4.19.13</ecNumber>
    </recommendedName>
    <component>
        <recommendedName>
            <fullName evidence="11">Glutathione hydrolase large chain</fullName>
        </recommendedName>
    </component>
    <component>
        <recommendedName>
            <fullName evidence="11">Glutathione hydrolase small chain</fullName>
        </recommendedName>
    </component>
</protein>
<evidence type="ECO:0000256" key="10">
    <source>
        <dbReference type="PIRSR" id="PIRSR600101-2"/>
    </source>
</evidence>
<comment type="caution">
    <text evidence="13">The sequence shown here is derived from an EMBL/GenBank/DDBJ whole genome shotgun (WGS) entry which is preliminary data.</text>
</comment>
<feature type="binding site" evidence="10">
    <location>
        <position position="115"/>
    </location>
    <ligand>
        <name>L-glutamate</name>
        <dbReference type="ChEBI" id="CHEBI:29985"/>
    </ligand>
</feature>
<dbReference type="OrthoDB" id="5297205at2"/>
<dbReference type="PRINTS" id="PR01210">
    <property type="entry name" value="GGTRANSPTASE"/>
</dbReference>
<evidence type="ECO:0000313" key="13">
    <source>
        <dbReference type="EMBL" id="GAL35356.1"/>
    </source>
</evidence>
<accession>A0A090T5Y8</accession>
<feature type="active site" description="Nucleophile" evidence="9">
    <location>
        <position position="406"/>
    </location>
</feature>
<dbReference type="AlphaFoldDB" id="A0A090T5Y8"/>
<comment type="PTM">
    <text evidence="11">Cleaved by autocatalysis into a large and a small subunit.</text>
</comment>
<keyword evidence="11" id="KW-0317">Glutathione biosynthesis</keyword>
<evidence type="ECO:0000256" key="3">
    <source>
        <dbReference type="ARBA" id="ARBA00009381"/>
    </source>
</evidence>
<dbReference type="GO" id="GO:0006751">
    <property type="term" value="P:glutathione catabolic process"/>
    <property type="evidence" value="ECO:0007669"/>
    <property type="project" value="UniProtKB-UniRule"/>
</dbReference>
<comment type="catalytic activity">
    <reaction evidence="2 11">
        <text>glutathione + H2O = L-cysteinylglycine + L-glutamate</text>
        <dbReference type="Rhea" id="RHEA:28807"/>
        <dbReference type="ChEBI" id="CHEBI:15377"/>
        <dbReference type="ChEBI" id="CHEBI:29985"/>
        <dbReference type="ChEBI" id="CHEBI:57925"/>
        <dbReference type="ChEBI" id="CHEBI:61694"/>
        <dbReference type="EC" id="3.4.19.13"/>
    </reaction>
</comment>
<sequence length="585" mass="62911">MAHQLKRLVPLMTLFTSLSAFANSQATDEFAPEIATGLNKKSLVVSQDWMVTAANPTATNAGAKVLEQGGNAIDAMVAIQLMLGLVEPQSSGIGGGSFLVYWDSKQSKLTTYDGRETAPAAVDSDLFIGEDGKPMGFYDAVVGGRSVGTPGTVKLLWDVHQKYGKLDWKQIIEPIAEQAEQGFVISARLAKLIANDVTFLGKHPDTARYFLQSDGSPKTEGTLLKNPQYAKTLRLMAAKGSDGFYKGPVAESMVNAVKSQSETNPGLLTLDDLTRYQVAERSAVCAPYKQFDICGMGPPSSGALTLGQIMMLSEPHELDKLGIDNPVSWQILADASRLAFADRGLYMADSDFVDVPVAGLLDSNYMRSRSELITPNRALASATAGTPPSVNTSSLSADQSLELPSTTHFNVVDSEGNVVSMTSSIENVFGSRVMASGFLLNNELTDFSFAAESNGKPVANRVEPNKRPRSSMAPTIVMEQGKPYMAIGSPGGSRIIGYVAQTLIAHLDWGMTIQEAIDQPRMINRFGEMDIEVNTPLAEYAQQFEKMGYKVKARELNSGLHAIRMTSEGLEGAADPRREGIAVGK</sequence>